<feature type="transmembrane region" description="Helical" evidence="1">
    <location>
        <begin position="192"/>
        <end position="213"/>
    </location>
</feature>
<feature type="transmembrane region" description="Helical" evidence="1">
    <location>
        <begin position="100"/>
        <end position="119"/>
    </location>
</feature>
<dbReference type="Pfam" id="PF22497">
    <property type="entry name" value="DUF6989"/>
    <property type="match status" value="1"/>
</dbReference>
<gene>
    <name evidence="3" type="ORF">SAMN04488120_11440</name>
</gene>
<feature type="transmembrane region" description="Helical" evidence="1">
    <location>
        <begin position="126"/>
        <end position="144"/>
    </location>
</feature>
<dbReference type="Proteomes" id="UP000199771">
    <property type="component" value="Unassembled WGS sequence"/>
</dbReference>
<dbReference type="OrthoDB" id="509480at2"/>
<proteinExistence type="predicted"/>
<protein>
    <recommendedName>
        <fullName evidence="2">DUF6989 domain-containing protein</fullName>
    </recommendedName>
</protein>
<sequence length="220" mass="24167">MHLGVREALIFHVVFFIAASVTLWWIPPATLGCALLWLTIAYHIGLLGWALLRAQTEWLTLWLFLLPLSVAQLLPDWALVAITKTLVFPDHGIARLGGAVPLYLAGMWTMLLFPIVLVAQSTRHPFLIAALLGFVLFAIAEWAARPLQLWYAQNVAMVGGVALYVLVAEVLLVLATLRAYRQHRRDGIAARVFAALGVSVFYAGALFLSLLLIDPVFSGG</sequence>
<dbReference type="STRING" id="1076937.SAMN04488120_11440"/>
<reference evidence="3 4" key="1">
    <citation type="submission" date="2016-10" db="EMBL/GenBank/DDBJ databases">
        <authorList>
            <person name="de Groot N.N."/>
        </authorList>
    </citation>
    <scope>NUCLEOTIDE SEQUENCE [LARGE SCALE GENOMIC DNA]</scope>
    <source>
        <strain evidence="3 4">DSM 23609</strain>
    </source>
</reference>
<dbReference type="InterPro" id="IPR054258">
    <property type="entry name" value="DUF6989"/>
</dbReference>
<evidence type="ECO:0000313" key="4">
    <source>
        <dbReference type="Proteomes" id="UP000199771"/>
    </source>
</evidence>
<keyword evidence="4" id="KW-1185">Reference proteome</keyword>
<dbReference type="RefSeq" id="WP_091535321.1">
    <property type="nucleotide sequence ID" value="NZ_FOOC01000014.1"/>
</dbReference>
<feature type="transmembrane region" description="Helical" evidence="1">
    <location>
        <begin position="156"/>
        <end position="180"/>
    </location>
</feature>
<feature type="transmembrane region" description="Helical" evidence="1">
    <location>
        <begin position="9"/>
        <end position="28"/>
    </location>
</feature>
<dbReference type="AlphaFoldDB" id="A0A1I2K889"/>
<evidence type="ECO:0000256" key="1">
    <source>
        <dbReference type="SAM" id="Phobius"/>
    </source>
</evidence>
<dbReference type="PROSITE" id="PS51257">
    <property type="entry name" value="PROKAR_LIPOPROTEIN"/>
    <property type="match status" value="1"/>
</dbReference>
<evidence type="ECO:0000259" key="2">
    <source>
        <dbReference type="Pfam" id="PF22497"/>
    </source>
</evidence>
<accession>A0A1I2K889</accession>
<name>A0A1I2K889_9GAMM</name>
<organism evidence="3 4">
    <name type="scientific">Fontimonas thermophila</name>
    <dbReference type="NCBI Taxonomy" id="1076937"/>
    <lineage>
        <taxon>Bacteria</taxon>
        <taxon>Pseudomonadati</taxon>
        <taxon>Pseudomonadota</taxon>
        <taxon>Gammaproteobacteria</taxon>
        <taxon>Nevskiales</taxon>
        <taxon>Nevskiaceae</taxon>
        <taxon>Fontimonas</taxon>
    </lineage>
</organism>
<keyword evidence="1" id="KW-1133">Transmembrane helix</keyword>
<dbReference type="EMBL" id="FOOC01000014">
    <property type="protein sequence ID" value="SFF63124.1"/>
    <property type="molecule type" value="Genomic_DNA"/>
</dbReference>
<feature type="transmembrane region" description="Helical" evidence="1">
    <location>
        <begin position="59"/>
        <end position="80"/>
    </location>
</feature>
<feature type="transmembrane region" description="Helical" evidence="1">
    <location>
        <begin position="34"/>
        <end position="52"/>
    </location>
</feature>
<evidence type="ECO:0000313" key="3">
    <source>
        <dbReference type="EMBL" id="SFF63124.1"/>
    </source>
</evidence>
<feature type="domain" description="DUF6989" evidence="2">
    <location>
        <begin position="73"/>
        <end position="213"/>
    </location>
</feature>
<keyword evidence="1" id="KW-0472">Membrane</keyword>
<keyword evidence="1" id="KW-0812">Transmembrane</keyword>